<proteinExistence type="predicted"/>
<protein>
    <submittedName>
        <fullName evidence="1">Uncharacterized protein</fullName>
    </submittedName>
</protein>
<dbReference type="EMBL" id="FMJC01000002">
    <property type="protein sequence ID" value="SCM72440.1"/>
    <property type="molecule type" value="Genomic_DNA"/>
</dbReference>
<sequence length="66" mass="7347">MSICTGSQPRNLHSDNLDNMIAVSCAHLPCCETQILPQFFLTQTPFSHTHSKGIQPKVELNLNHMA</sequence>
<gene>
    <name evidence="1" type="ORF">KL86DES1_20615</name>
</gene>
<reference evidence="1" key="1">
    <citation type="submission" date="2016-08" db="EMBL/GenBank/DDBJ databases">
        <authorList>
            <person name="Seilhamer J.J."/>
        </authorList>
    </citation>
    <scope>NUCLEOTIDE SEQUENCE</scope>
    <source>
        <strain evidence="1">86-1</strain>
    </source>
</reference>
<organism evidence="1">
    <name type="scientific">uncultured Desulfovibrio sp</name>
    <dbReference type="NCBI Taxonomy" id="167968"/>
    <lineage>
        <taxon>Bacteria</taxon>
        <taxon>Pseudomonadati</taxon>
        <taxon>Thermodesulfobacteriota</taxon>
        <taxon>Desulfovibrionia</taxon>
        <taxon>Desulfovibrionales</taxon>
        <taxon>Desulfovibrionaceae</taxon>
        <taxon>Desulfovibrio</taxon>
        <taxon>environmental samples</taxon>
    </lineage>
</organism>
<dbReference type="AlphaFoldDB" id="A0A212L4H1"/>
<accession>A0A212L4H1</accession>
<evidence type="ECO:0000313" key="1">
    <source>
        <dbReference type="EMBL" id="SCM72440.1"/>
    </source>
</evidence>
<name>A0A212L4H1_9BACT</name>